<reference evidence="9 10" key="1">
    <citation type="journal article" date="2018" name="New Phytol.">
        <title>Comparative genomics and transcriptomics depict ericoid mycorrhizal fungi as versatile saprotrophs and plant mutualists.</title>
        <authorList>
            <person name="Martino E."/>
            <person name="Morin E."/>
            <person name="Grelet G.A."/>
            <person name="Kuo A."/>
            <person name="Kohler A."/>
            <person name="Daghino S."/>
            <person name="Barry K.W."/>
            <person name="Cichocki N."/>
            <person name="Clum A."/>
            <person name="Dockter R.B."/>
            <person name="Hainaut M."/>
            <person name="Kuo R.C."/>
            <person name="LaButti K."/>
            <person name="Lindahl B.D."/>
            <person name="Lindquist E.A."/>
            <person name="Lipzen A."/>
            <person name="Khouja H.R."/>
            <person name="Magnuson J."/>
            <person name="Murat C."/>
            <person name="Ohm R.A."/>
            <person name="Singer S.W."/>
            <person name="Spatafora J.W."/>
            <person name="Wang M."/>
            <person name="Veneault-Fourrey C."/>
            <person name="Henrissat B."/>
            <person name="Grigoriev I.V."/>
            <person name="Martin F.M."/>
            <person name="Perotto S."/>
        </authorList>
    </citation>
    <scope>NUCLEOTIDE SEQUENCE [LARGE SCALE GENOMIC DNA]</scope>
    <source>
        <strain evidence="9 10">ATCC 22711</strain>
    </source>
</reference>
<dbReference type="Gene3D" id="1.20.1250.20">
    <property type="entry name" value="MFS general substrate transporter like domains"/>
    <property type="match status" value="1"/>
</dbReference>
<sequence>MSIPLSKACCSSPAVVREGYEQKGHFTTFDNLKTYVTGSTSAKMAILYAYDAFAFTSQTLQGADMLAAMADCLVLMPDFLDGGIPREAFPADTPEKEQIFVDFFAGKGDWDRVTKLVTSSVKAIKSAYPSVEKIAGLGFCYGGKVSICAANQPDTPFNAIAQAHPARLAKEDAEALRVPHLCLASNEEDPEDVKAFDAVAKPPGSETYTYEKMHHGWMGGRADFNNELNVQEFTRGVQISPPQLCRPKYKLRRTDPVLTTRFKHPDVITTENKVSEPTSLLPGRATPGAMNSSSSNDNNGEPISAAALPGQAVDIERDVSRPVSRNEDSSINGTDPSSAIDLEKTAGETAQLSSSKEVQYSVFPRNQKYFIVFMASLGSFFSPLSANIYFPALNTLASHYNVTPSMINLTITTYQICQGLAPSVYGDFSDQAGRRPAFIVAFVIYVAANIGLAVQNSYAALMVLRCLQSSGSSGTIALSLGIIADVTTTAERGTYMGLALSGAMLASAIGPIIGGLLTQFLGWRAIFWFLTIFSGSYTLIYIILMPETNRTIVGNGSVAPREWWNMSGLDMLRLRKLRRNETKEARELRESLPKNKVRWPRPWTSLQVMKEKDVAAVLFFNSIVNCAFYDVIATTPLQFERLYGYNSVQIGLCYLPLGVGSFIAAIVNGKIIDWNLRRIARANNFPIDKKRAQDLRNFPIEKARMQTLLPIFLPGVATVLCYGWVLQQSAPLVAPLILQFIIGLSFTSAANTGSTLLVDLYSAKPATITAANNLARCLMGAGATALINPMIDGMGIGWCYTFIGLVCFITTPMLLLLIKKGPAWREARRLKHEQPK</sequence>
<gene>
    <name evidence="9" type="ORF">M430DRAFT_19962</name>
</gene>
<dbReference type="InterPro" id="IPR002925">
    <property type="entry name" value="Dienelactn_hydro"/>
</dbReference>
<evidence type="ECO:0000259" key="8">
    <source>
        <dbReference type="PROSITE" id="PS50850"/>
    </source>
</evidence>
<feature type="transmembrane region" description="Helical" evidence="7">
    <location>
        <begin position="614"/>
        <end position="632"/>
    </location>
</feature>
<feature type="compositionally biased region" description="Polar residues" evidence="6">
    <location>
        <begin position="289"/>
        <end position="301"/>
    </location>
</feature>
<dbReference type="PROSITE" id="PS50850">
    <property type="entry name" value="MFS"/>
    <property type="match status" value="1"/>
</dbReference>
<feature type="transmembrane region" description="Helical" evidence="7">
    <location>
        <begin position="525"/>
        <end position="544"/>
    </location>
</feature>
<dbReference type="Gene3D" id="3.40.50.1820">
    <property type="entry name" value="alpha/beta hydrolase"/>
    <property type="match status" value="1"/>
</dbReference>
<dbReference type="FunCoup" id="A0A2T3B0R8">
    <property type="interactions" value="75"/>
</dbReference>
<dbReference type="GO" id="GO:0022857">
    <property type="term" value="F:transmembrane transporter activity"/>
    <property type="evidence" value="ECO:0007669"/>
    <property type="project" value="InterPro"/>
</dbReference>
<evidence type="ECO:0000256" key="3">
    <source>
        <dbReference type="ARBA" id="ARBA00022692"/>
    </source>
</evidence>
<dbReference type="Proteomes" id="UP000241818">
    <property type="component" value="Unassembled WGS sequence"/>
</dbReference>
<keyword evidence="3 7" id="KW-0812">Transmembrane</keyword>
<evidence type="ECO:0000256" key="1">
    <source>
        <dbReference type="ARBA" id="ARBA00004141"/>
    </source>
</evidence>
<feature type="transmembrane region" description="Helical" evidence="7">
    <location>
        <begin position="369"/>
        <end position="390"/>
    </location>
</feature>
<keyword evidence="4 7" id="KW-1133">Transmembrane helix</keyword>
<evidence type="ECO:0000256" key="5">
    <source>
        <dbReference type="ARBA" id="ARBA00023136"/>
    </source>
</evidence>
<feature type="transmembrane region" description="Helical" evidence="7">
    <location>
        <begin position="773"/>
        <end position="791"/>
    </location>
</feature>
<dbReference type="GO" id="GO:0005886">
    <property type="term" value="C:plasma membrane"/>
    <property type="evidence" value="ECO:0007669"/>
    <property type="project" value="TreeGrafter"/>
</dbReference>
<dbReference type="OrthoDB" id="440553at2759"/>
<feature type="transmembrane region" description="Helical" evidence="7">
    <location>
        <begin position="797"/>
        <end position="818"/>
    </location>
</feature>
<dbReference type="AlphaFoldDB" id="A0A2T3B0R8"/>
<dbReference type="FunFam" id="1.20.1720.10:FF:000009">
    <property type="entry name" value="MFS multidrug transporter"/>
    <property type="match status" value="1"/>
</dbReference>
<dbReference type="Gene3D" id="1.20.1720.10">
    <property type="entry name" value="Multidrug resistance protein D"/>
    <property type="match status" value="1"/>
</dbReference>
<protein>
    <recommendedName>
        <fullName evidence="8">Major facilitator superfamily (MFS) profile domain-containing protein</fullName>
    </recommendedName>
</protein>
<evidence type="ECO:0000313" key="9">
    <source>
        <dbReference type="EMBL" id="PSS16997.1"/>
    </source>
</evidence>
<dbReference type="SUPFAM" id="SSF53474">
    <property type="entry name" value="alpha/beta-Hydrolases"/>
    <property type="match status" value="1"/>
</dbReference>
<accession>A0A2T3B0R8</accession>
<evidence type="ECO:0000256" key="6">
    <source>
        <dbReference type="SAM" id="MobiDB-lite"/>
    </source>
</evidence>
<feature type="compositionally biased region" description="Basic and acidic residues" evidence="6">
    <location>
        <begin position="314"/>
        <end position="328"/>
    </location>
</feature>
<evidence type="ECO:0000313" key="10">
    <source>
        <dbReference type="Proteomes" id="UP000241818"/>
    </source>
</evidence>
<evidence type="ECO:0000256" key="2">
    <source>
        <dbReference type="ARBA" id="ARBA00022448"/>
    </source>
</evidence>
<dbReference type="SUPFAM" id="SSF103473">
    <property type="entry name" value="MFS general substrate transporter"/>
    <property type="match status" value="1"/>
</dbReference>
<feature type="transmembrane region" description="Helical" evidence="7">
    <location>
        <begin position="737"/>
        <end position="761"/>
    </location>
</feature>
<dbReference type="PANTHER" id="PTHR23502:SF51">
    <property type="entry name" value="QUINIDINE RESISTANCE PROTEIN 1-RELATED"/>
    <property type="match status" value="1"/>
</dbReference>
<feature type="transmembrane region" description="Helical" evidence="7">
    <location>
        <begin position="644"/>
        <end position="667"/>
    </location>
</feature>
<dbReference type="InterPro" id="IPR011701">
    <property type="entry name" value="MFS"/>
</dbReference>
<dbReference type="GO" id="GO:0016787">
    <property type="term" value="F:hydrolase activity"/>
    <property type="evidence" value="ECO:0007669"/>
    <property type="project" value="InterPro"/>
</dbReference>
<dbReference type="Pfam" id="PF01738">
    <property type="entry name" value="DLH"/>
    <property type="match status" value="1"/>
</dbReference>
<feature type="transmembrane region" description="Helical" evidence="7">
    <location>
        <begin position="437"/>
        <end position="454"/>
    </location>
</feature>
<feature type="domain" description="Major facilitator superfamily (MFS) profile" evidence="8">
    <location>
        <begin position="371"/>
        <end position="822"/>
    </location>
</feature>
<dbReference type="InterPro" id="IPR029058">
    <property type="entry name" value="AB_hydrolase_fold"/>
</dbReference>
<organism evidence="9 10">
    <name type="scientific">Amorphotheca resinae ATCC 22711</name>
    <dbReference type="NCBI Taxonomy" id="857342"/>
    <lineage>
        <taxon>Eukaryota</taxon>
        <taxon>Fungi</taxon>
        <taxon>Dikarya</taxon>
        <taxon>Ascomycota</taxon>
        <taxon>Pezizomycotina</taxon>
        <taxon>Leotiomycetes</taxon>
        <taxon>Helotiales</taxon>
        <taxon>Amorphothecaceae</taxon>
        <taxon>Amorphotheca</taxon>
    </lineage>
</organism>
<dbReference type="RefSeq" id="XP_024720505.1">
    <property type="nucleotide sequence ID" value="XM_024864192.1"/>
</dbReference>
<dbReference type="Pfam" id="PF07690">
    <property type="entry name" value="MFS_1"/>
    <property type="match status" value="1"/>
</dbReference>
<keyword evidence="10" id="KW-1185">Reference proteome</keyword>
<feature type="compositionally biased region" description="Polar residues" evidence="6">
    <location>
        <begin position="269"/>
        <end position="278"/>
    </location>
</feature>
<dbReference type="InterPro" id="IPR036259">
    <property type="entry name" value="MFS_trans_sf"/>
</dbReference>
<name>A0A2T3B0R8_AMORE</name>
<comment type="subcellular location">
    <subcellularLocation>
        <location evidence="1">Membrane</location>
        <topology evidence="1">Multi-pass membrane protein</topology>
    </subcellularLocation>
</comment>
<feature type="transmembrane region" description="Helical" evidence="7">
    <location>
        <begin position="707"/>
        <end position="725"/>
    </location>
</feature>
<evidence type="ECO:0000256" key="4">
    <source>
        <dbReference type="ARBA" id="ARBA00022989"/>
    </source>
</evidence>
<dbReference type="InParanoid" id="A0A2T3B0R8"/>
<feature type="region of interest" description="Disordered" evidence="6">
    <location>
        <begin position="269"/>
        <end position="340"/>
    </location>
</feature>
<proteinExistence type="predicted"/>
<dbReference type="GeneID" id="36572273"/>
<dbReference type="CDD" id="cd17323">
    <property type="entry name" value="MFS_Tpo1_MDR_like"/>
    <property type="match status" value="1"/>
</dbReference>
<dbReference type="STRING" id="857342.A0A2T3B0R8"/>
<dbReference type="PANTHER" id="PTHR23502">
    <property type="entry name" value="MAJOR FACILITATOR SUPERFAMILY"/>
    <property type="match status" value="1"/>
</dbReference>
<dbReference type="InterPro" id="IPR020846">
    <property type="entry name" value="MFS_dom"/>
</dbReference>
<dbReference type="EMBL" id="KZ679012">
    <property type="protein sequence ID" value="PSS16997.1"/>
    <property type="molecule type" value="Genomic_DNA"/>
</dbReference>
<keyword evidence="5 7" id="KW-0472">Membrane</keyword>
<evidence type="ECO:0000256" key="7">
    <source>
        <dbReference type="SAM" id="Phobius"/>
    </source>
</evidence>
<keyword evidence="2" id="KW-0813">Transport</keyword>
<feature type="transmembrane region" description="Helical" evidence="7">
    <location>
        <begin position="495"/>
        <end position="513"/>
    </location>
</feature>